<keyword evidence="2" id="KW-1185">Reference proteome</keyword>
<organism evidence="1 2">
    <name type="scientific">Rheinheimera tilapiae</name>
    <dbReference type="NCBI Taxonomy" id="875043"/>
    <lineage>
        <taxon>Bacteria</taxon>
        <taxon>Pseudomonadati</taxon>
        <taxon>Pseudomonadota</taxon>
        <taxon>Gammaproteobacteria</taxon>
        <taxon>Chromatiales</taxon>
        <taxon>Chromatiaceae</taxon>
        <taxon>Rheinheimera</taxon>
    </lineage>
</organism>
<comment type="caution">
    <text evidence="1">The sequence shown here is derived from an EMBL/GenBank/DDBJ whole genome shotgun (WGS) entry which is preliminary data.</text>
</comment>
<dbReference type="RefSeq" id="WP_377248703.1">
    <property type="nucleotide sequence ID" value="NZ_JBHLXP010000011.1"/>
</dbReference>
<proteinExistence type="predicted"/>
<sequence>MQRRQFIMLGLGAGVSLSLGLTLYPVLQSTETSRNDAATLVLDALLPVLLQGALPADAAEQQAALRRSRDAVLQFLPYLPRSQQQQLQQLFLVLQERLGQLALTGHWLSLNELPLNSRLQILTSWRDSYLATLQQAYHGLRELLLGAYYGQPQHWPALQYQPLEFNPYE</sequence>
<evidence type="ECO:0008006" key="3">
    <source>
        <dbReference type="Google" id="ProtNLM"/>
    </source>
</evidence>
<gene>
    <name evidence="1" type="ORF">ACFFJP_20500</name>
</gene>
<dbReference type="Proteomes" id="UP001589813">
    <property type="component" value="Unassembled WGS sequence"/>
</dbReference>
<evidence type="ECO:0000313" key="1">
    <source>
        <dbReference type="EMBL" id="MFC0050669.1"/>
    </source>
</evidence>
<accession>A0ABV6BIG1</accession>
<name>A0ABV6BIG1_9GAMM</name>
<evidence type="ECO:0000313" key="2">
    <source>
        <dbReference type="Proteomes" id="UP001589813"/>
    </source>
</evidence>
<reference evidence="1 2" key="1">
    <citation type="submission" date="2024-09" db="EMBL/GenBank/DDBJ databases">
        <authorList>
            <person name="Sun Q."/>
            <person name="Mori K."/>
        </authorList>
    </citation>
    <scope>NUCLEOTIDE SEQUENCE [LARGE SCALE GENOMIC DNA]</scope>
    <source>
        <strain evidence="1 2">KCTC 23315</strain>
    </source>
</reference>
<dbReference type="EMBL" id="JBHLXP010000011">
    <property type="protein sequence ID" value="MFC0050669.1"/>
    <property type="molecule type" value="Genomic_DNA"/>
</dbReference>
<protein>
    <recommendedName>
        <fullName evidence="3">Twin-arginine translocation pathway signal protein</fullName>
    </recommendedName>
</protein>